<evidence type="ECO:0000256" key="13">
    <source>
        <dbReference type="ARBA" id="ARBA00044780"/>
    </source>
</evidence>
<feature type="transmembrane region" description="Helical" evidence="14">
    <location>
        <begin position="308"/>
        <end position="328"/>
    </location>
</feature>
<evidence type="ECO:0000313" key="17">
    <source>
        <dbReference type="Proteomes" id="UP000187209"/>
    </source>
</evidence>
<dbReference type="AlphaFoldDB" id="A0A1R2D4R6"/>
<accession>A0A1R2D4R6</accession>
<dbReference type="Proteomes" id="UP000187209">
    <property type="component" value="Unassembled WGS sequence"/>
</dbReference>
<dbReference type="InterPro" id="IPR036259">
    <property type="entry name" value="MFS_trans_sf"/>
</dbReference>
<comment type="catalytic activity">
    <reaction evidence="12">
        <text>D-fructose(out) = D-fructose(in)</text>
        <dbReference type="Rhea" id="RHEA:60372"/>
        <dbReference type="ChEBI" id="CHEBI:37721"/>
    </reaction>
    <physiologicalReaction direction="left-to-right" evidence="12">
        <dbReference type="Rhea" id="RHEA:60373"/>
    </physiologicalReaction>
</comment>
<comment type="catalytic activity">
    <reaction evidence="9">
        <text>D-xylose(out) = D-xylose(in)</text>
        <dbReference type="Rhea" id="RHEA:78427"/>
        <dbReference type="ChEBI" id="CHEBI:53455"/>
    </reaction>
    <physiologicalReaction direction="left-to-right" evidence="9">
        <dbReference type="Rhea" id="RHEA:78428"/>
    </physiologicalReaction>
</comment>
<evidence type="ECO:0000256" key="3">
    <source>
        <dbReference type="ARBA" id="ARBA00022448"/>
    </source>
</evidence>
<evidence type="ECO:0000256" key="8">
    <source>
        <dbReference type="ARBA" id="ARBA00044648"/>
    </source>
</evidence>
<dbReference type="PROSITE" id="PS00216">
    <property type="entry name" value="SUGAR_TRANSPORT_1"/>
    <property type="match status" value="1"/>
</dbReference>
<dbReference type="SUPFAM" id="SSF103473">
    <property type="entry name" value="MFS general substrate transporter"/>
    <property type="match status" value="1"/>
</dbReference>
<feature type="transmembrane region" description="Helical" evidence="14">
    <location>
        <begin position="51"/>
        <end position="71"/>
    </location>
</feature>
<organism evidence="16 17">
    <name type="scientific">Stentor coeruleus</name>
    <dbReference type="NCBI Taxonomy" id="5963"/>
    <lineage>
        <taxon>Eukaryota</taxon>
        <taxon>Sar</taxon>
        <taxon>Alveolata</taxon>
        <taxon>Ciliophora</taxon>
        <taxon>Postciliodesmatophora</taxon>
        <taxon>Heterotrichea</taxon>
        <taxon>Heterotrichida</taxon>
        <taxon>Stentoridae</taxon>
        <taxon>Stentor</taxon>
    </lineage>
</organism>
<proteinExistence type="predicted"/>
<dbReference type="GO" id="GO:0016020">
    <property type="term" value="C:membrane"/>
    <property type="evidence" value="ECO:0007669"/>
    <property type="project" value="UniProtKB-SubCell"/>
</dbReference>
<dbReference type="PROSITE" id="PS50850">
    <property type="entry name" value="MFS"/>
    <property type="match status" value="1"/>
</dbReference>
<reference evidence="16 17" key="1">
    <citation type="submission" date="2016-11" db="EMBL/GenBank/DDBJ databases">
        <title>The macronuclear genome of Stentor coeruleus: a giant cell with tiny introns.</title>
        <authorList>
            <person name="Slabodnick M."/>
            <person name="Ruby J.G."/>
            <person name="Reiff S.B."/>
            <person name="Swart E.C."/>
            <person name="Gosai S."/>
            <person name="Prabakaran S."/>
            <person name="Witkowska E."/>
            <person name="Larue G.E."/>
            <person name="Fisher S."/>
            <person name="Freeman R.M."/>
            <person name="Gunawardena J."/>
            <person name="Chu W."/>
            <person name="Stover N.A."/>
            <person name="Gregory B.D."/>
            <person name="Nowacki M."/>
            <person name="Derisi J."/>
            <person name="Roy S.W."/>
            <person name="Marshall W.F."/>
            <person name="Sood P."/>
        </authorList>
    </citation>
    <scope>NUCLEOTIDE SEQUENCE [LARGE SCALE GENOMIC DNA]</scope>
    <source>
        <strain evidence="16">WM001</strain>
    </source>
</reference>
<dbReference type="GO" id="GO:0015149">
    <property type="term" value="F:hexose transmembrane transporter activity"/>
    <property type="evidence" value="ECO:0007669"/>
    <property type="project" value="TreeGrafter"/>
</dbReference>
<comment type="catalytic activity">
    <reaction evidence="10">
        <text>D-mannose(out) = D-mannose(in)</text>
        <dbReference type="Rhea" id="RHEA:78391"/>
        <dbReference type="ChEBI" id="CHEBI:4208"/>
    </reaction>
    <physiologicalReaction direction="left-to-right" evidence="10">
        <dbReference type="Rhea" id="RHEA:78392"/>
    </physiologicalReaction>
</comment>
<keyword evidence="4 14" id="KW-0812">Transmembrane</keyword>
<feature type="transmembrane region" description="Helical" evidence="14">
    <location>
        <begin position="364"/>
        <end position="388"/>
    </location>
</feature>
<keyword evidence="5 14" id="KW-1133">Transmembrane helix</keyword>
<evidence type="ECO:0000256" key="14">
    <source>
        <dbReference type="SAM" id="Phobius"/>
    </source>
</evidence>
<dbReference type="PANTHER" id="PTHR23503:SF8">
    <property type="entry name" value="FACILITATED GLUCOSE TRANSPORTER PROTEIN 1"/>
    <property type="match status" value="1"/>
</dbReference>
<evidence type="ECO:0000256" key="10">
    <source>
        <dbReference type="ARBA" id="ARBA00044662"/>
    </source>
</evidence>
<dbReference type="EMBL" id="MPUH01000002">
    <property type="protein sequence ID" value="OMJ96265.1"/>
    <property type="molecule type" value="Genomic_DNA"/>
</dbReference>
<feature type="domain" description="Major facilitator superfamily (MFS) profile" evidence="15">
    <location>
        <begin position="15"/>
        <end position="450"/>
    </location>
</feature>
<comment type="catalytic activity">
    <reaction evidence="7">
        <text>D-galactose(in) = D-galactose(out)</text>
        <dbReference type="Rhea" id="RHEA:34915"/>
        <dbReference type="ChEBI" id="CHEBI:4139"/>
    </reaction>
    <physiologicalReaction direction="right-to-left" evidence="7">
        <dbReference type="Rhea" id="RHEA:34917"/>
    </physiologicalReaction>
</comment>
<evidence type="ECO:0000256" key="12">
    <source>
        <dbReference type="ARBA" id="ARBA00044710"/>
    </source>
</evidence>
<dbReference type="PRINTS" id="PR00171">
    <property type="entry name" value="SUGRTRNSPORT"/>
</dbReference>
<feature type="transmembrane region" description="Helical" evidence="14">
    <location>
        <begin position="273"/>
        <end position="296"/>
    </location>
</feature>
<evidence type="ECO:0000256" key="9">
    <source>
        <dbReference type="ARBA" id="ARBA00044656"/>
    </source>
</evidence>
<gene>
    <name evidence="16" type="ORF">SteCoe_242</name>
</gene>
<feature type="transmembrane region" description="Helical" evidence="14">
    <location>
        <begin position="108"/>
        <end position="128"/>
    </location>
</feature>
<dbReference type="InterPro" id="IPR020846">
    <property type="entry name" value="MFS_dom"/>
</dbReference>
<evidence type="ECO:0000256" key="11">
    <source>
        <dbReference type="ARBA" id="ARBA00044668"/>
    </source>
</evidence>
<dbReference type="InterPro" id="IPR005828">
    <property type="entry name" value="MFS_sugar_transport-like"/>
</dbReference>
<feature type="transmembrane region" description="Helical" evidence="14">
    <location>
        <begin position="174"/>
        <end position="198"/>
    </location>
</feature>
<protein>
    <recommendedName>
        <fullName evidence="13">Hexose transporter 1</fullName>
    </recommendedName>
</protein>
<keyword evidence="17" id="KW-1185">Reference proteome</keyword>
<comment type="catalytic activity">
    <reaction evidence="8">
        <text>D-glucose(out) = D-glucose(in)</text>
        <dbReference type="Rhea" id="RHEA:60376"/>
        <dbReference type="ChEBI" id="CHEBI:4167"/>
    </reaction>
    <physiologicalReaction direction="left-to-right" evidence="8">
        <dbReference type="Rhea" id="RHEA:60377"/>
    </physiologicalReaction>
</comment>
<evidence type="ECO:0000256" key="4">
    <source>
        <dbReference type="ARBA" id="ARBA00022692"/>
    </source>
</evidence>
<name>A0A1R2D4R6_9CILI</name>
<comment type="subunit">
    <text evidence="2">Homodimer.</text>
</comment>
<evidence type="ECO:0000256" key="7">
    <source>
        <dbReference type="ARBA" id="ARBA00044637"/>
    </source>
</evidence>
<comment type="subcellular location">
    <subcellularLocation>
        <location evidence="1">Membrane</location>
        <topology evidence="1">Multi-pass membrane protein</topology>
    </subcellularLocation>
</comment>
<feature type="transmembrane region" description="Helical" evidence="14">
    <location>
        <begin position="12"/>
        <end position="31"/>
    </location>
</feature>
<comment type="catalytic activity">
    <reaction evidence="11">
        <text>D-glucosamine(out) = D-glucosamine(in)</text>
        <dbReference type="Rhea" id="RHEA:78423"/>
        <dbReference type="ChEBI" id="CHEBI:58723"/>
    </reaction>
    <physiologicalReaction direction="left-to-right" evidence="11">
        <dbReference type="Rhea" id="RHEA:78424"/>
    </physiologicalReaction>
</comment>
<dbReference type="Gene3D" id="1.20.1250.20">
    <property type="entry name" value="MFS general substrate transporter like domains"/>
    <property type="match status" value="1"/>
</dbReference>
<feature type="transmembrane region" description="Helical" evidence="14">
    <location>
        <begin position="83"/>
        <end position="102"/>
    </location>
</feature>
<dbReference type="InterPro" id="IPR003663">
    <property type="entry name" value="Sugar/inositol_transpt"/>
</dbReference>
<dbReference type="InterPro" id="IPR005829">
    <property type="entry name" value="Sugar_transporter_CS"/>
</dbReference>
<feature type="transmembrane region" description="Helical" evidence="14">
    <location>
        <begin position="140"/>
        <end position="162"/>
    </location>
</feature>
<dbReference type="OrthoDB" id="6612291at2759"/>
<keyword evidence="3" id="KW-0813">Transport</keyword>
<dbReference type="PANTHER" id="PTHR23503">
    <property type="entry name" value="SOLUTE CARRIER FAMILY 2"/>
    <property type="match status" value="1"/>
</dbReference>
<dbReference type="InterPro" id="IPR045263">
    <property type="entry name" value="GLUT"/>
</dbReference>
<feature type="transmembrane region" description="Helical" evidence="14">
    <location>
        <begin position="395"/>
        <end position="415"/>
    </location>
</feature>
<sequence>METEKDYNSRLVWANSFHVSLSFFLVGYSLSSFNSSYANIASTLGWEENSIYIPIANSLFCIGSLLGSAIGPKLSHIYGYRKIIIFTCFLMFISSTLSIIPFTLSFCLGRLLVGHYVGIILPIIPIYLNDITPDEMFGKVGPLLQISFDFGMVMTCSLSLFLPSENLETSIFNYFWMFIFALPILFASYQLWYFFIFCKYDSPNWYLRKGKKPEAIKALMVIYSEKGYKKGLKRFEKSDENKDIKSELLINQQNPTYVDVLCKKKYRKMIRMAILMSIIQQFSGICAIILYSTSLYRQVGGSLMVSKVLTLLTFIVNMASGILVIPLLDRYGRKTLLLSGQTGILIDFLILSVVSGFFDTGVVVPAICIFIFFILFTISLGTTYWAFLGEAVNDISLGIGTMCGTVSMVFLSFNFPFAVRYFGISGSFLGFTAILAVAIVYQYFELFETKGKTKQEIQKIVFKDN</sequence>
<feature type="transmembrane region" description="Helical" evidence="14">
    <location>
        <begin position="421"/>
        <end position="444"/>
    </location>
</feature>
<dbReference type="Pfam" id="PF00083">
    <property type="entry name" value="Sugar_tr"/>
    <property type="match status" value="1"/>
</dbReference>
<evidence type="ECO:0000313" key="16">
    <source>
        <dbReference type="EMBL" id="OMJ96265.1"/>
    </source>
</evidence>
<evidence type="ECO:0000256" key="2">
    <source>
        <dbReference type="ARBA" id="ARBA00011738"/>
    </source>
</evidence>
<comment type="caution">
    <text evidence="16">The sequence shown here is derived from an EMBL/GenBank/DDBJ whole genome shotgun (WGS) entry which is preliminary data.</text>
</comment>
<evidence type="ECO:0000256" key="5">
    <source>
        <dbReference type="ARBA" id="ARBA00022989"/>
    </source>
</evidence>
<evidence type="ECO:0000256" key="1">
    <source>
        <dbReference type="ARBA" id="ARBA00004141"/>
    </source>
</evidence>
<evidence type="ECO:0000259" key="15">
    <source>
        <dbReference type="PROSITE" id="PS50850"/>
    </source>
</evidence>
<keyword evidence="6 14" id="KW-0472">Membrane</keyword>
<feature type="transmembrane region" description="Helical" evidence="14">
    <location>
        <begin position="335"/>
        <end position="358"/>
    </location>
</feature>
<evidence type="ECO:0000256" key="6">
    <source>
        <dbReference type="ARBA" id="ARBA00023136"/>
    </source>
</evidence>